<name>A0ABN7V683_GIGMA</name>
<accession>A0ABN7V683</accession>
<protein>
    <submittedName>
        <fullName evidence="1">2679_t:CDS:1</fullName>
    </submittedName>
</protein>
<organism evidence="1 2">
    <name type="scientific">Gigaspora margarita</name>
    <dbReference type="NCBI Taxonomy" id="4874"/>
    <lineage>
        <taxon>Eukaryota</taxon>
        <taxon>Fungi</taxon>
        <taxon>Fungi incertae sedis</taxon>
        <taxon>Mucoromycota</taxon>
        <taxon>Glomeromycotina</taxon>
        <taxon>Glomeromycetes</taxon>
        <taxon>Diversisporales</taxon>
        <taxon>Gigasporaceae</taxon>
        <taxon>Gigaspora</taxon>
    </lineage>
</organism>
<dbReference type="EMBL" id="CAJVQB010010055">
    <property type="protein sequence ID" value="CAG8736174.1"/>
    <property type="molecule type" value="Genomic_DNA"/>
</dbReference>
<sequence>MPPPSHNFRSYFILTNNPNIPTNAIAMCNYCIRKYAELGIAQLKPEY</sequence>
<evidence type="ECO:0000313" key="1">
    <source>
        <dbReference type="EMBL" id="CAG8736174.1"/>
    </source>
</evidence>
<proteinExistence type="predicted"/>
<keyword evidence="2" id="KW-1185">Reference proteome</keyword>
<dbReference type="Proteomes" id="UP000789901">
    <property type="component" value="Unassembled WGS sequence"/>
</dbReference>
<gene>
    <name evidence="1" type="ORF">GMARGA_LOCUS14886</name>
</gene>
<feature type="non-terminal residue" evidence="1">
    <location>
        <position position="47"/>
    </location>
</feature>
<comment type="caution">
    <text evidence="1">The sequence shown here is derived from an EMBL/GenBank/DDBJ whole genome shotgun (WGS) entry which is preliminary data.</text>
</comment>
<reference evidence="1 2" key="1">
    <citation type="submission" date="2021-06" db="EMBL/GenBank/DDBJ databases">
        <authorList>
            <person name="Kallberg Y."/>
            <person name="Tangrot J."/>
            <person name="Rosling A."/>
        </authorList>
    </citation>
    <scope>NUCLEOTIDE SEQUENCE [LARGE SCALE GENOMIC DNA]</scope>
    <source>
        <strain evidence="1 2">120-4 pot B 10/14</strain>
    </source>
</reference>
<evidence type="ECO:0000313" key="2">
    <source>
        <dbReference type="Proteomes" id="UP000789901"/>
    </source>
</evidence>